<dbReference type="EMBL" id="CP042326">
    <property type="protein sequence ID" value="QDZ40153.1"/>
    <property type="molecule type" value="Genomic_DNA"/>
</dbReference>
<reference evidence="3" key="1">
    <citation type="submission" date="2019-08" db="EMBL/GenBank/DDBJ databases">
        <title>Carotenoids and Carotenoid Binding Proteins in the Halophilic Cyanobacterium Euhalothece sp. ZM00.</title>
        <authorList>
            <person name="Cho S.M."/>
            <person name="Song J.Y."/>
            <person name="Park Y.-I."/>
        </authorList>
    </citation>
    <scope>NUCLEOTIDE SEQUENCE [LARGE SCALE GENOMIC DNA]</scope>
    <source>
        <strain evidence="3">Z-M001</strain>
    </source>
</reference>
<dbReference type="Pfam" id="PF07755">
    <property type="entry name" value="DUF1611"/>
    <property type="match status" value="1"/>
</dbReference>
<dbReference type="AlphaFoldDB" id="A0A5B8NLI8"/>
<evidence type="ECO:0000259" key="2">
    <source>
        <dbReference type="Pfam" id="PF17396"/>
    </source>
</evidence>
<dbReference type="Proteomes" id="UP000318453">
    <property type="component" value="Chromosome"/>
</dbReference>
<dbReference type="OrthoDB" id="9778498at2"/>
<dbReference type="InterPro" id="IPR011669">
    <property type="entry name" value="DgcN-like"/>
</dbReference>
<feature type="domain" description="D-glutamate N-acetyltransferase-like N-terminal" evidence="2">
    <location>
        <begin position="43"/>
        <end position="134"/>
    </location>
</feature>
<organism evidence="3 4">
    <name type="scientific">Euhalothece natronophila Z-M001</name>
    <dbReference type="NCBI Taxonomy" id="522448"/>
    <lineage>
        <taxon>Bacteria</taxon>
        <taxon>Bacillati</taxon>
        <taxon>Cyanobacteriota</taxon>
        <taxon>Cyanophyceae</taxon>
        <taxon>Oscillatoriophycideae</taxon>
        <taxon>Chroococcales</taxon>
        <taxon>Halothecacae</taxon>
        <taxon>Halothece cluster</taxon>
        <taxon>Euhalothece</taxon>
    </lineage>
</organism>
<proteinExistence type="predicted"/>
<dbReference type="RefSeq" id="WP_146295838.1">
    <property type="nucleotide sequence ID" value="NZ_CP042326.1"/>
</dbReference>
<dbReference type="Gene3D" id="3.40.50.300">
    <property type="entry name" value="P-loop containing nucleotide triphosphate hydrolases"/>
    <property type="match status" value="1"/>
</dbReference>
<dbReference type="Pfam" id="PF17396">
    <property type="entry name" value="DUF1611_N"/>
    <property type="match status" value="1"/>
</dbReference>
<evidence type="ECO:0000313" key="4">
    <source>
        <dbReference type="Proteomes" id="UP000318453"/>
    </source>
</evidence>
<dbReference type="InterPro" id="IPR027417">
    <property type="entry name" value="P-loop_NTPase"/>
</dbReference>
<dbReference type="KEGG" id="enn:FRE64_09450"/>
<dbReference type="InterPro" id="IPR035402">
    <property type="entry name" value="DgcN-like_N"/>
</dbReference>
<dbReference type="PANTHER" id="PTHR40690:SF1">
    <property type="entry name" value="DUF1611 DOMAIN-CONTAINING PROTEIN"/>
    <property type="match status" value="1"/>
</dbReference>
<dbReference type="InterPro" id="IPR035086">
    <property type="entry name" value="DgcN-like_C"/>
</dbReference>
<name>A0A5B8NLI8_9CHRO</name>
<evidence type="ECO:0000259" key="1">
    <source>
        <dbReference type="Pfam" id="PF07755"/>
    </source>
</evidence>
<protein>
    <submittedName>
        <fullName evidence="3">DUF1611 domain-containing protein</fullName>
    </submittedName>
</protein>
<dbReference type="PANTHER" id="PTHR40690">
    <property type="entry name" value="GLL3100 PROTEIN"/>
    <property type="match status" value="1"/>
</dbReference>
<gene>
    <name evidence="3" type="ORF">FRE64_09450</name>
</gene>
<evidence type="ECO:0000313" key="3">
    <source>
        <dbReference type="EMBL" id="QDZ40153.1"/>
    </source>
</evidence>
<dbReference type="PIRSF" id="PIRSF026760">
    <property type="entry name" value="UCP026760"/>
    <property type="match status" value="1"/>
</dbReference>
<dbReference type="SUPFAM" id="SSF52540">
    <property type="entry name" value="P-loop containing nucleoside triphosphate hydrolases"/>
    <property type="match status" value="1"/>
</dbReference>
<keyword evidence="4" id="KW-1185">Reference proteome</keyword>
<sequence length="354" mass="37558">MQLTAAHRVAILLSGGIKGEHGKTGLAFLRYSESQIVAIIDPESVGESITTLRGIERDVPIVGDMTTALTYSPDVLLIGIAPSGGKLPSAWSTDIKLAIQAGLSVVNGLHTPIRSLFSDEELQLQSGQWLWEVRGQARAVETEVKIGGARARSLSSQRILTVGTDISIGKMSTSLELTKLAQNKGYQAKFLATGQGGMMISGGGIPLDAIRVDFAAGAVEKMLLESAQEDDDFLFVEGQGSLLHPGSTATLSLMRGSQPTGLILVHRADREHIRDFPEIPIPELSEVVTLHEMVASGAGAFGKVPVKGIALNTASMDEERAKEVIERTSEATGLPCDDVVRFSGESLFSALLTS</sequence>
<feature type="domain" description="D-glutamate N-acetyltransferase-like C-terminal" evidence="1">
    <location>
        <begin position="146"/>
        <end position="347"/>
    </location>
</feature>
<accession>A0A5B8NLI8</accession>
<dbReference type="Gene3D" id="3.40.50.720">
    <property type="entry name" value="NAD(P)-binding Rossmann-like Domain"/>
    <property type="match status" value="1"/>
</dbReference>